<keyword evidence="9" id="KW-1185">Reference proteome</keyword>
<sequence length="635" mass="69525">MSDSHGGLTATVTPEIAQSTFYDAVIVGSGVSGSIVAKELTKAGYRVLMLEAGPGKDLTIPGYQKYVDQFYTAATKDNNAPFKRNPNAAMPRGTDVKPLRPGEPNTAAYMVQQGPFVSDSSYSRVLGGTTMHFESKTPRMLPEDFKMRTLFGHGLDWPLSYQELQPYYRKAEAEMGVSGEVQTQDFKHINPESGEPTEASLYADDYVFPMHGMPPSYLDQCVDKGIEGMEVEIGAEKHALRVRPFPQGRNGIPNQAYAPYNNGKPFLPKGAVSAHQNEMGERCQGNNNCTPICPVQAKYDARKTLADAMRTGRVDLLPQAVASRVTVNPDNGKISEVEVKCYQEMNNPSHQSIKVSGKLFIMAANAVENARLMLASGLSSSSGLMGKNLMDHPYLLTWGLLPEIAGTYRGTVCTSGISDLRSGYFRKQQAAFAIDIHNDGWGWATGAPYQNLVQAVDGMNKYGTALREEMVSQLSRQLLMAVMVELPAMESNRITVDPQFTDALGNMRPVLSFNVPDYSLEGVSYARQLTERIFQRSGAEDYTQYDPLNYGYISYKGQGYELKGGNHLAGTHIMGTSKANSVVDRHQKSWDHDNLYLVGAGSMVSIGTSNTTLTMAATCFLASEAILAQLKTMQN</sequence>
<comment type="caution">
    <text evidence="8">The sequence shown here is derived from an EMBL/GenBank/DDBJ whole genome shotgun (WGS) entry which is preliminary data.</text>
</comment>
<evidence type="ECO:0000259" key="7">
    <source>
        <dbReference type="Pfam" id="PF05199"/>
    </source>
</evidence>
<dbReference type="Pfam" id="PF13450">
    <property type="entry name" value="NAD_binding_8"/>
    <property type="match status" value="1"/>
</dbReference>
<keyword evidence="4" id="KW-0274">FAD</keyword>
<reference evidence="8 9" key="1">
    <citation type="submission" date="2021-12" db="EMBL/GenBank/DDBJ databases">
        <title>Genome sequencing of bacteria with rrn-lacking chromosome and rrn-plasmid.</title>
        <authorList>
            <person name="Anda M."/>
            <person name="Iwasaki W."/>
        </authorList>
    </citation>
    <scope>NUCLEOTIDE SEQUENCE [LARGE SCALE GENOMIC DNA]</scope>
    <source>
        <strain evidence="8 9">NBRC 15940</strain>
    </source>
</reference>
<evidence type="ECO:0000259" key="6">
    <source>
        <dbReference type="Pfam" id="PF00732"/>
    </source>
</evidence>
<dbReference type="Pfam" id="PF05199">
    <property type="entry name" value="GMC_oxred_C"/>
    <property type="match status" value="1"/>
</dbReference>
<dbReference type="InterPro" id="IPR007867">
    <property type="entry name" value="GMC_OxRtase_C"/>
</dbReference>
<proteinExistence type="inferred from homology"/>
<dbReference type="Proteomes" id="UP001310022">
    <property type="component" value="Unassembled WGS sequence"/>
</dbReference>
<name>A0AAN4W0U4_9BACT</name>
<comment type="similarity">
    <text evidence="2">Belongs to the GMC oxidoreductase family.</text>
</comment>
<evidence type="ECO:0000313" key="8">
    <source>
        <dbReference type="EMBL" id="GJM63629.1"/>
    </source>
</evidence>
<dbReference type="GO" id="GO:0016614">
    <property type="term" value="F:oxidoreductase activity, acting on CH-OH group of donors"/>
    <property type="evidence" value="ECO:0007669"/>
    <property type="project" value="InterPro"/>
</dbReference>
<evidence type="ECO:0000256" key="1">
    <source>
        <dbReference type="ARBA" id="ARBA00001974"/>
    </source>
</evidence>
<dbReference type="EMBL" id="BQKE01000003">
    <property type="protein sequence ID" value="GJM63629.1"/>
    <property type="molecule type" value="Genomic_DNA"/>
</dbReference>
<dbReference type="InterPro" id="IPR036188">
    <property type="entry name" value="FAD/NAD-bd_sf"/>
</dbReference>
<dbReference type="Pfam" id="PF00732">
    <property type="entry name" value="GMC_oxred_N"/>
    <property type="match status" value="1"/>
</dbReference>
<dbReference type="SUPFAM" id="SSF51905">
    <property type="entry name" value="FAD/NAD(P)-binding domain"/>
    <property type="match status" value="1"/>
</dbReference>
<dbReference type="PANTHER" id="PTHR42784:SF1">
    <property type="entry name" value="PYRANOSE 2-OXIDASE"/>
    <property type="match status" value="1"/>
</dbReference>
<evidence type="ECO:0000256" key="4">
    <source>
        <dbReference type="ARBA" id="ARBA00022827"/>
    </source>
</evidence>
<organism evidence="8 9">
    <name type="scientific">Persicobacter diffluens</name>
    <dbReference type="NCBI Taxonomy" id="981"/>
    <lineage>
        <taxon>Bacteria</taxon>
        <taxon>Pseudomonadati</taxon>
        <taxon>Bacteroidota</taxon>
        <taxon>Cytophagia</taxon>
        <taxon>Cytophagales</taxon>
        <taxon>Persicobacteraceae</taxon>
        <taxon>Persicobacter</taxon>
    </lineage>
</organism>
<evidence type="ECO:0000256" key="2">
    <source>
        <dbReference type="ARBA" id="ARBA00010790"/>
    </source>
</evidence>
<dbReference type="InterPro" id="IPR051473">
    <property type="entry name" value="P2Ox-like"/>
</dbReference>
<keyword evidence="5" id="KW-0560">Oxidoreductase</keyword>
<accession>A0AAN4W0U4</accession>
<dbReference type="AlphaFoldDB" id="A0AAN4W0U4"/>
<protein>
    <submittedName>
        <fullName evidence="8">Dehydrogenase</fullName>
    </submittedName>
</protein>
<comment type="cofactor">
    <cofactor evidence="1">
        <name>FAD</name>
        <dbReference type="ChEBI" id="CHEBI:57692"/>
    </cofactor>
</comment>
<dbReference type="RefSeq" id="WP_338238770.1">
    <property type="nucleotide sequence ID" value="NZ_BQKE01000003.1"/>
</dbReference>
<dbReference type="Gene3D" id="3.50.50.60">
    <property type="entry name" value="FAD/NAD(P)-binding domain"/>
    <property type="match status" value="2"/>
</dbReference>
<dbReference type="GO" id="GO:0050660">
    <property type="term" value="F:flavin adenine dinucleotide binding"/>
    <property type="evidence" value="ECO:0007669"/>
    <property type="project" value="InterPro"/>
</dbReference>
<dbReference type="PANTHER" id="PTHR42784">
    <property type="entry name" value="PYRANOSE 2-OXIDASE"/>
    <property type="match status" value="1"/>
</dbReference>
<evidence type="ECO:0000313" key="9">
    <source>
        <dbReference type="Proteomes" id="UP001310022"/>
    </source>
</evidence>
<evidence type="ECO:0000256" key="3">
    <source>
        <dbReference type="ARBA" id="ARBA00022630"/>
    </source>
</evidence>
<evidence type="ECO:0000256" key="5">
    <source>
        <dbReference type="ARBA" id="ARBA00023002"/>
    </source>
</evidence>
<feature type="domain" description="Glucose-methanol-choline oxidoreductase C-terminal" evidence="7">
    <location>
        <begin position="491"/>
        <end position="617"/>
    </location>
</feature>
<feature type="domain" description="Glucose-methanol-choline oxidoreductase N-terminal" evidence="6">
    <location>
        <begin position="276"/>
        <end position="393"/>
    </location>
</feature>
<keyword evidence="3" id="KW-0285">Flavoprotein</keyword>
<gene>
    <name evidence="8" type="ORF">PEDI_41810</name>
</gene>
<dbReference type="InterPro" id="IPR000172">
    <property type="entry name" value="GMC_OxRdtase_N"/>
</dbReference>